<reference evidence="8" key="3">
    <citation type="submission" date="2020-05" db="EMBL/GenBank/DDBJ databases">
        <title>Electrophorus electricus (electric eel) genome, fEleEle1, primary haplotype.</title>
        <authorList>
            <person name="Myers G."/>
            <person name="Meyer A."/>
            <person name="Fedrigo O."/>
            <person name="Formenti G."/>
            <person name="Rhie A."/>
            <person name="Tracey A."/>
            <person name="Sims Y."/>
            <person name="Jarvis E.D."/>
        </authorList>
    </citation>
    <scope>NUCLEOTIDE SEQUENCE [LARGE SCALE GENOMIC DNA]</scope>
</reference>
<dbReference type="GeneTree" id="ENSGT00390000012905"/>
<protein>
    <submittedName>
        <fullName evidence="8">Uncharacterized protein</fullName>
    </submittedName>
</protein>
<reference evidence="9" key="2">
    <citation type="journal article" date="2017" name="Sci. Adv.">
        <title>A tail of two voltages: Proteomic comparison of the three electric organs of the electric eel.</title>
        <authorList>
            <person name="Traeger L.L."/>
            <person name="Sabat G."/>
            <person name="Barrett-Wilt G.A."/>
            <person name="Wells G.B."/>
            <person name="Sussman M.R."/>
        </authorList>
    </citation>
    <scope>NUCLEOTIDE SEQUENCE [LARGE SCALE GENOMIC DNA]</scope>
</reference>
<keyword evidence="6" id="KW-0325">Glycoprotein</keyword>
<dbReference type="PANTHER" id="PTHR31870:SF2">
    <property type="entry name" value="CHROMOSOME 11 OPEN READING FRAME 87"/>
    <property type="match status" value="1"/>
</dbReference>
<evidence type="ECO:0000256" key="5">
    <source>
        <dbReference type="ARBA" id="ARBA00023136"/>
    </source>
</evidence>
<dbReference type="OMA" id="HRCHGAL"/>
<keyword evidence="9" id="KW-1185">Reference proteome</keyword>
<reference evidence="8" key="5">
    <citation type="submission" date="2025-09" db="UniProtKB">
        <authorList>
            <consortium name="Ensembl"/>
        </authorList>
    </citation>
    <scope>IDENTIFICATION</scope>
</reference>
<dbReference type="InterPro" id="IPR037670">
    <property type="entry name" value="C11orf87"/>
</dbReference>
<evidence type="ECO:0000313" key="9">
    <source>
        <dbReference type="Proteomes" id="UP000314983"/>
    </source>
</evidence>
<reference evidence="9" key="1">
    <citation type="journal article" date="2014" name="Science">
        <title>Nonhuman genetics. Genomic basis for the convergent evolution of electric organs.</title>
        <authorList>
            <person name="Gallant J.R."/>
            <person name="Traeger L.L."/>
            <person name="Volkening J.D."/>
            <person name="Moffett H."/>
            <person name="Chen P.H."/>
            <person name="Novina C.D."/>
            <person name="Phillips G.N.Jr."/>
            <person name="Anand R."/>
            <person name="Wells G.B."/>
            <person name="Pinch M."/>
            <person name="Guth R."/>
            <person name="Unguez G.A."/>
            <person name="Albert J.S."/>
            <person name="Zakon H.H."/>
            <person name="Samanta M.P."/>
            <person name="Sussman M.R."/>
        </authorList>
    </citation>
    <scope>NUCLEOTIDE SEQUENCE [LARGE SCALE GENOMIC DNA]</scope>
</reference>
<dbReference type="AlphaFoldDB" id="A0A4W4ECV1"/>
<evidence type="ECO:0000256" key="3">
    <source>
        <dbReference type="ARBA" id="ARBA00022729"/>
    </source>
</evidence>
<keyword evidence="5 7" id="KW-0472">Membrane</keyword>
<organism evidence="8 9">
    <name type="scientific">Electrophorus electricus</name>
    <name type="common">Electric eel</name>
    <name type="synonym">Gymnotus electricus</name>
    <dbReference type="NCBI Taxonomy" id="8005"/>
    <lineage>
        <taxon>Eukaryota</taxon>
        <taxon>Metazoa</taxon>
        <taxon>Chordata</taxon>
        <taxon>Craniata</taxon>
        <taxon>Vertebrata</taxon>
        <taxon>Euteleostomi</taxon>
        <taxon>Actinopterygii</taxon>
        <taxon>Neopterygii</taxon>
        <taxon>Teleostei</taxon>
        <taxon>Ostariophysi</taxon>
        <taxon>Gymnotiformes</taxon>
        <taxon>Gymnotoidei</taxon>
        <taxon>Gymnotidae</taxon>
        <taxon>Electrophorus</taxon>
    </lineage>
</organism>
<dbReference type="PANTHER" id="PTHR31870">
    <property type="entry name" value="SI:DKEY-183I3.9-RELATED"/>
    <property type="match status" value="1"/>
</dbReference>
<comment type="subcellular location">
    <subcellularLocation>
        <location evidence="1">Membrane</location>
        <topology evidence="1">Single-pass type I membrane protein</topology>
    </subcellularLocation>
</comment>
<evidence type="ECO:0000313" key="8">
    <source>
        <dbReference type="Ensembl" id="ENSEEEP00000009903.1"/>
    </source>
</evidence>
<dbReference type="GO" id="GO:0016020">
    <property type="term" value="C:membrane"/>
    <property type="evidence" value="ECO:0007669"/>
    <property type="project" value="UniProtKB-SubCell"/>
</dbReference>
<evidence type="ECO:0000256" key="1">
    <source>
        <dbReference type="ARBA" id="ARBA00004479"/>
    </source>
</evidence>
<proteinExistence type="predicted"/>
<keyword evidence="4 7" id="KW-1133">Transmembrane helix</keyword>
<evidence type="ECO:0000256" key="4">
    <source>
        <dbReference type="ARBA" id="ARBA00022989"/>
    </source>
</evidence>
<reference evidence="8" key="4">
    <citation type="submission" date="2025-08" db="UniProtKB">
        <authorList>
            <consortium name="Ensembl"/>
        </authorList>
    </citation>
    <scope>IDENTIFICATION</scope>
</reference>
<feature type="transmembrane region" description="Helical" evidence="7">
    <location>
        <begin position="43"/>
        <end position="65"/>
    </location>
</feature>
<evidence type="ECO:0000256" key="6">
    <source>
        <dbReference type="ARBA" id="ARBA00023180"/>
    </source>
</evidence>
<gene>
    <name evidence="8" type="primary">C11orf87</name>
</gene>
<dbReference type="Ensembl" id="ENSEEET00000010022.2">
    <property type="protein sequence ID" value="ENSEEEP00000009903.1"/>
    <property type="gene ID" value="ENSEEEG00000005039.2"/>
</dbReference>
<evidence type="ECO:0000256" key="7">
    <source>
        <dbReference type="SAM" id="Phobius"/>
    </source>
</evidence>
<keyword evidence="3" id="KW-0732">Signal</keyword>
<sequence>MSSSATQSSASILPRCVFHGALETNATCFEKVNPFLPRFSSTVALTLLGIVIIGIIVLSLTTYHYHKSKMKKRKIQRAQEEYERDNCSPVPNRAKPDLRRCMIVRPTARDTEQQSFSLYEQSALPDDHTTILPTKTGAMERGEAGILETVAVS</sequence>
<keyword evidence="2 7" id="KW-0812">Transmembrane</keyword>
<accession>A0A4W4ECV1</accession>
<dbReference type="Proteomes" id="UP000314983">
    <property type="component" value="Chromosome 6"/>
</dbReference>
<evidence type="ECO:0000256" key="2">
    <source>
        <dbReference type="ARBA" id="ARBA00022692"/>
    </source>
</evidence>
<name>A0A4W4ECV1_ELEEL</name>